<dbReference type="Proteomes" id="UP000000379">
    <property type="component" value="Chromosome"/>
</dbReference>
<dbReference type="EMBL" id="CP002049">
    <property type="protein sequence ID" value="ADI14748.1"/>
    <property type="molecule type" value="Genomic_DNA"/>
</dbReference>
<name>D7CYA9_TRURR</name>
<reference evidence="2" key="1">
    <citation type="submission" date="2010-05" db="EMBL/GenBank/DDBJ databases">
        <title>The complete genome of Truepera radiovictris DSM 17093.</title>
        <authorList>
            <consortium name="US DOE Joint Genome Institute (JGI-PGF)"/>
            <person name="Lucas S."/>
            <person name="Copeland A."/>
            <person name="Lapidus A."/>
            <person name="Glavina del Rio T."/>
            <person name="Dalin E."/>
            <person name="Tice H."/>
            <person name="Bruce D."/>
            <person name="Goodwin L."/>
            <person name="Pitluck S."/>
            <person name="Kyrpides N."/>
            <person name="Mavromatis K."/>
            <person name="Ovchinnikova G."/>
            <person name="Munk A.C."/>
            <person name="Detter J.C."/>
            <person name="Han C."/>
            <person name="Tapia R."/>
            <person name="Land M."/>
            <person name="Hauser L."/>
            <person name="Markowitz V."/>
            <person name="Cheng J.-F."/>
            <person name="Hugenholtz P."/>
            <person name="Woyke T."/>
            <person name="Wu D."/>
            <person name="Tindall B."/>
            <person name="Pomrenke H.G."/>
            <person name="Brambilla E."/>
            <person name="Klenk H.-P."/>
            <person name="Eisen J.A."/>
        </authorList>
    </citation>
    <scope>NUCLEOTIDE SEQUENCE [LARGE SCALE GENOMIC DNA]</scope>
    <source>
        <strain evidence="2">DSM 17093 / CIP 108686 / LMG 22925 / RQ-24</strain>
    </source>
</reference>
<dbReference type="STRING" id="649638.Trad_1629"/>
<dbReference type="AlphaFoldDB" id="D7CYA9"/>
<reference evidence="1 2" key="2">
    <citation type="journal article" date="2011" name="Stand. Genomic Sci.">
        <title>Complete genome sequence of Truepera radiovictrix type strain (RQ-24).</title>
        <authorList>
            <person name="Ivanova N."/>
            <person name="Rohde C."/>
            <person name="Munk C."/>
            <person name="Nolan M."/>
            <person name="Lucas S."/>
            <person name="Del Rio T.G."/>
            <person name="Tice H."/>
            <person name="Deshpande S."/>
            <person name="Cheng J.F."/>
            <person name="Tapia R."/>
            <person name="Han C."/>
            <person name="Goodwin L."/>
            <person name="Pitluck S."/>
            <person name="Liolios K."/>
            <person name="Mavromatis K."/>
            <person name="Mikhailova N."/>
            <person name="Pati A."/>
            <person name="Chen A."/>
            <person name="Palaniappan K."/>
            <person name="Land M."/>
            <person name="Hauser L."/>
            <person name="Chang Y.J."/>
            <person name="Jeffries C.D."/>
            <person name="Brambilla E."/>
            <person name="Rohde M."/>
            <person name="Goker M."/>
            <person name="Tindall B.J."/>
            <person name="Woyke T."/>
            <person name="Bristow J."/>
            <person name="Eisen J.A."/>
            <person name="Markowitz V."/>
            <person name="Hugenholtz P."/>
            <person name="Kyrpides N.C."/>
            <person name="Klenk H.P."/>
            <person name="Lapidus A."/>
        </authorList>
    </citation>
    <scope>NUCLEOTIDE SEQUENCE [LARGE SCALE GENOMIC DNA]</scope>
    <source>
        <strain evidence="2">DSM 17093 / CIP 108686 / LMG 22925 / RQ-24</strain>
    </source>
</reference>
<dbReference type="HOGENOM" id="CLU_590316_0_0_0"/>
<dbReference type="OrthoDB" id="501208at2"/>
<evidence type="ECO:0000313" key="2">
    <source>
        <dbReference type="Proteomes" id="UP000000379"/>
    </source>
</evidence>
<gene>
    <name evidence="1" type="ordered locus">Trad_1629</name>
</gene>
<dbReference type="KEGG" id="tra:Trad_1629"/>
<organism evidence="1 2">
    <name type="scientific">Truepera radiovictrix (strain DSM 17093 / CIP 108686 / LMG 22925 / RQ-24)</name>
    <dbReference type="NCBI Taxonomy" id="649638"/>
    <lineage>
        <taxon>Bacteria</taxon>
        <taxon>Thermotogati</taxon>
        <taxon>Deinococcota</taxon>
        <taxon>Deinococci</taxon>
        <taxon>Trueperales</taxon>
        <taxon>Trueperaceae</taxon>
        <taxon>Truepera</taxon>
    </lineage>
</organism>
<dbReference type="eggNOG" id="ENOG502Z8ZN">
    <property type="taxonomic scope" value="Bacteria"/>
</dbReference>
<sequence>MKRPPYLAGFDSASAMFQSTARYLRGQDMPMMGMGPKWLAHALEPVVGGINKLPAGVRDKLYALSGWTESLPPRKLRTVRAEDVARWMVSEFPQRRFPAVAIGSSNGAATHLYAALGIPWLPQTFLVPVSRSGVHPDEPKDDLAFGREVAGPLLEANPEVQLHHMQDGNQDRLMVQYMTLFRLKRLALGRAFEGFLKAALEPGGTLLLVECTLPWPTVRVGERHIFQHGGLGGLPPEEYRTGSARVEDFLARYESHRRSWDAPEPDGVRPEAEWGFEPTLREDVLRFAREHGFRVKRLIFEEPEHLSPLVADFYRERYRAWGVPTNRLLVESFALHSPYWALRTGSVPFWLVFNKEPSARALERYLSARDPFDDIHLTLFSHGTESVGLVSPERWRALLDHARREGRFLGGDPAAYPRDFATYVRYYTELKALTEVRYPLPEPLPLSAFEAFLRERDGAYEVALEDA</sequence>
<dbReference type="RefSeq" id="WP_013178116.1">
    <property type="nucleotide sequence ID" value="NC_014221.1"/>
</dbReference>
<evidence type="ECO:0000313" key="1">
    <source>
        <dbReference type="EMBL" id="ADI14748.1"/>
    </source>
</evidence>
<keyword evidence="2" id="KW-1185">Reference proteome</keyword>
<protein>
    <submittedName>
        <fullName evidence="1">Uncharacterized protein</fullName>
    </submittedName>
</protein>
<accession>D7CYA9</accession>
<proteinExistence type="predicted"/>